<feature type="domain" description="DUF2786" evidence="1">
    <location>
        <begin position="7"/>
        <end position="46"/>
    </location>
</feature>
<comment type="caution">
    <text evidence="3">The sequence shown here is derived from an EMBL/GenBank/DDBJ whole genome shotgun (WGS) entry which is preliminary data.</text>
</comment>
<dbReference type="InterPro" id="IPR055592">
    <property type="entry name" value="DUF7168"/>
</dbReference>
<dbReference type="AlphaFoldDB" id="A0A1Y1QVJ2"/>
<proteinExistence type="predicted"/>
<reference evidence="3 4" key="1">
    <citation type="submission" date="2017-01" db="EMBL/GenBank/DDBJ databases">
        <title>Novel large sulfur bacteria in the metagenomes of groundwater-fed chemosynthetic microbial mats in the Lake Huron basin.</title>
        <authorList>
            <person name="Sharrar A.M."/>
            <person name="Flood B.E."/>
            <person name="Bailey J.V."/>
            <person name="Jones D.S."/>
            <person name="Biddanda B."/>
            <person name="Ruberg S.A."/>
            <person name="Marcus D.N."/>
            <person name="Dick G.J."/>
        </authorList>
    </citation>
    <scope>NUCLEOTIDE SEQUENCE [LARGE SCALE GENOMIC DNA]</scope>
    <source>
        <strain evidence="3">A8</strain>
    </source>
</reference>
<protein>
    <submittedName>
        <fullName evidence="3">Uncharacterized protein</fullName>
    </submittedName>
</protein>
<feature type="domain" description="DUF7168" evidence="2">
    <location>
        <begin position="53"/>
        <end position="194"/>
    </location>
</feature>
<dbReference type="InterPro" id="IPR024498">
    <property type="entry name" value="DUF2786"/>
</dbReference>
<evidence type="ECO:0000259" key="1">
    <source>
        <dbReference type="Pfam" id="PF10979"/>
    </source>
</evidence>
<dbReference type="Pfam" id="PF10979">
    <property type="entry name" value="DUF2786"/>
    <property type="match status" value="1"/>
</dbReference>
<dbReference type="Pfam" id="PF23771">
    <property type="entry name" value="DUF7168"/>
    <property type="match status" value="1"/>
</dbReference>
<gene>
    <name evidence="3" type="ORF">BWK73_09140</name>
</gene>
<evidence type="ECO:0000313" key="3">
    <source>
        <dbReference type="EMBL" id="OQX14549.1"/>
    </source>
</evidence>
<evidence type="ECO:0000313" key="4">
    <source>
        <dbReference type="Proteomes" id="UP000192491"/>
    </source>
</evidence>
<dbReference type="PIRSF" id="PIRSF028111">
    <property type="entry name" value="UCP028111"/>
    <property type="match status" value="1"/>
</dbReference>
<dbReference type="InterPro" id="IPR016868">
    <property type="entry name" value="Phage_B3_Orf5"/>
</dbReference>
<dbReference type="EMBL" id="MTEJ01000027">
    <property type="protein sequence ID" value="OQX14549.1"/>
    <property type="molecule type" value="Genomic_DNA"/>
</dbReference>
<name>A0A1Y1QVJ2_9GAMM</name>
<sequence>MSDDNSKVLERIEKLMAMAEQGEASPHEAAIALKRAQALMNKHGLNSTDVALNQVKEETTGMLSRNKSRIPEYLSILVSVVGNVFECRATYTQTNRGTSATYYGFGTDPVLAKYALHVLQRQLVEAREHYLGTLLKGMINANKTKAANSFAEGWIIEAGKKAGALRPFASQEKEALIQQYQDQKHGKLGEIKTGKADKVLSAFLAGVEAAKGIQLHQGVDGTGQLLLGGN</sequence>
<evidence type="ECO:0000259" key="2">
    <source>
        <dbReference type="Pfam" id="PF23771"/>
    </source>
</evidence>
<accession>A0A1Y1QVJ2</accession>
<organism evidence="3 4">
    <name type="scientific">Thiothrix lacustris</name>
    <dbReference type="NCBI Taxonomy" id="525917"/>
    <lineage>
        <taxon>Bacteria</taxon>
        <taxon>Pseudomonadati</taxon>
        <taxon>Pseudomonadota</taxon>
        <taxon>Gammaproteobacteria</taxon>
        <taxon>Thiotrichales</taxon>
        <taxon>Thiotrichaceae</taxon>
        <taxon>Thiothrix</taxon>
    </lineage>
</organism>
<dbReference type="Proteomes" id="UP000192491">
    <property type="component" value="Unassembled WGS sequence"/>
</dbReference>